<gene>
    <name evidence="1" type="ORF">DC3_28120</name>
</gene>
<reference evidence="1 2" key="1">
    <citation type="submission" date="2019-07" db="EMBL/GenBank/DDBJ databases">
        <title>Whole genome shotgun sequence of Deinococcus cellulosilyticus NBRC 106333.</title>
        <authorList>
            <person name="Hosoyama A."/>
            <person name="Uohara A."/>
            <person name="Ohji S."/>
            <person name="Ichikawa N."/>
        </authorList>
    </citation>
    <scope>NUCLEOTIDE SEQUENCE [LARGE SCALE GENOMIC DNA]</scope>
    <source>
        <strain evidence="1 2">NBRC 106333</strain>
    </source>
</reference>
<name>A0A511N3W0_DEIC1</name>
<sequence length="180" mass="20390">MSQAYLSDIERGKVNLENVAINKISALARALNWSLFELQEATGVDLGIGKWESNVAVIPDEFILVMCPVYPLQEAANWPNMKELDQTVDVPKKEFTQGLRIFLEGDRTLHFVETQERKPTADHRYLILHHNQPLICDYKAFGDQGVFIGPTQQLVPLKEAKVLGQLLETRITFTPTTQVN</sequence>
<dbReference type="InterPro" id="IPR001387">
    <property type="entry name" value="Cro/C1-type_HTH"/>
</dbReference>
<evidence type="ECO:0000313" key="1">
    <source>
        <dbReference type="EMBL" id="GEM47177.1"/>
    </source>
</evidence>
<dbReference type="Gene3D" id="1.10.260.40">
    <property type="entry name" value="lambda repressor-like DNA-binding domains"/>
    <property type="match status" value="1"/>
</dbReference>
<keyword evidence="2" id="KW-1185">Reference proteome</keyword>
<dbReference type="InterPro" id="IPR010982">
    <property type="entry name" value="Lambda_DNA-bd_dom_sf"/>
</dbReference>
<protein>
    <submittedName>
        <fullName evidence="1">Uncharacterized protein</fullName>
    </submittedName>
</protein>
<comment type="caution">
    <text evidence="1">The sequence shown here is derived from an EMBL/GenBank/DDBJ whole genome shotgun (WGS) entry which is preliminary data.</text>
</comment>
<proteinExistence type="predicted"/>
<accession>A0A511N3W0</accession>
<dbReference type="AlphaFoldDB" id="A0A511N3W0"/>
<dbReference type="CDD" id="cd00093">
    <property type="entry name" value="HTH_XRE"/>
    <property type="match status" value="1"/>
</dbReference>
<dbReference type="GO" id="GO:0003677">
    <property type="term" value="F:DNA binding"/>
    <property type="evidence" value="ECO:0007669"/>
    <property type="project" value="InterPro"/>
</dbReference>
<evidence type="ECO:0000313" key="2">
    <source>
        <dbReference type="Proteomes" id="UP000321306"/>
    </source>
</evidence>
<dbReference type="Proteomes" id="UP000321306">
    <property type="component" value="Unassembled WGS sequence"/>
</dbReference>
<dbReference type="EMBL" id="BJXB01000012">
    <property type="protein sequence ID" value="GEM47177.1"/>
    <property type="molecule type" value="Genomic_DNA"/>
</dbReference>
<organism evidence="1 2">
    <name type="scientific">Deinococcus cellulosilyticus (strain DSM 18568 / NBRC 106333 / KACC 11606 / 5516J-15)</name>
    <dbReference type="NCBI Taxonomy" id="1223518"/>
    <lineage>
        <taxon>Bacteria</taxon>
        <taxon>Thermotogati</taxon>
        <taxon>Deinococcota</taxon>
        <taxon>Deinococci</taxon>
        <taxon>Deinococcales</taxon>
        <taxon>Deinococcaceae</taxon>
        <taxon>Deinococcus</taxon>
    </lineage>
</organism>